<dbReference type="NCBIfam" id="TIGR01469">
    <property type="entry name" value="cobA_cysG_Cterm"/>
    <property type="match status" value="1"/>
</dbReference>
<organism evidence="8 9">
    <name type="scientific">Jonesia denitrificans (strain ATCC 14870 / DSM 20603 / BCRC 15368 / CIP 55.134 / JCM 11481 / NBRC 15587 / NCTC 10816 / Prevot 55134)</name>
    <name type="common">Listeria denitrificans</name>
    <dbReference type="NCBI Taxonomy" id="471856"/>
    <lineage>
        <taxon>Bacteria</taxon>
        <taxon>Bacillati</taxon>
        <taxon>Actinomycetota</taxon>
        <taxon>Actinomycetes</taxon>
        <taxon>Micrococcales</taxon>
        <taxon>Jonesiaceae</taxon>
        <taxon>Jonesia</taxon>
    </lineage>
</organism>
<dbReference type="InterPro" id="IPR014777">
    <property type="entry name" value="4pyrrole_Mease_sub1"/>
</dbReference>
<dbReference type="InterPro" id="IPR006366">
    <property type="entry name" value="CobA/CysG_C"/>
</dbReference>
<dbReference type="KEGG" id="jde:Jden_2200"/>
<evidence type="ECO:0000259" key="7">
    <source>
        <dbReference type="Pfam" id="PF00590"/>
    </source>
</evidence>
<dbReference type="OrthoDB" id="9815856at2"/>
<dbReference type="InterPro" id="IPR035996">
    <property type="entry name" value="4pyrrol_Methylase_sf"/>
</dbReference>
<keyword evidence="3 6" id="KW-0808">Transferase</keyword>
<dbReference type="InterPro" id="IPR003043">
    <property type="entry name" value="Uropor_MeTrfase_CS"/>
</dbReference>
<dbReference type="GO" id="GO:0032259">
    <property type="term" value="P:methylation"/>
    <property type="evidence" value="ECO:0007669"/>
    <property type="project" value="UniProtKB-KW"/>
</dbReference>
<dbReference type="PANTHER" id="PTHR45790:SF3">
    <property type="entry name" value="S-ADENOSYL-L-METHIONINE-DEPENDENT UROPORPHYRINOGEN III METHYLTRANSFERASE, CHLOROPLASTIC"/>
    <property type="match status" value="1"/>
</dbReference>
<dbReference type="RefSeq" id="WP_015772465.1">
    <property type="nucleotide sequence ID" value="NC_013174.1"/>
</dbReference>
<evidence type="ECO:0000256" key="3">
    <source>
        <dbReference type="ARBA" id="ARBA00022679"/>
    </source>
</evidence>
<proteinExistence type="inferred from homology"/>
<evidence type="ECO:0000256" key="1">
    <source>
        <dbReference type="ARBA" id="ARBA00012162"/>
    </source>
</evidence>
<evidence type="ECO:0000256" key="6">
    <source>
        <dbReference type="RuleBase" id="RU003960"/>
    </source>
</evidence>
<dbReference type="GO" id="GO:0019354">
    <property type="term" value="P:siroheme biosynthetic process"/>
    <property type="evidence" value="ECO:0007669"/>
    <property type="project" value="InterPro"/>
</dbReference>
<dbReference type="Pfam" id="PF00590">
    <property type="entry name" value="TP_methylase"/>
    <property type="match status" value="1"/>
</dbReference>
<dbReference type="Gene3D" id="3.30.950.10">
    <property type="entry name" value="Methyltransferase, Cobalt-precorrin-4 Transmethylase, Domain 2"/>
    <property type="match status" value="1"/>
</dbReference>
<feature type="domain" description="Tetrapyrrole methylase" evidence="7">
    <location>
        <begin position="5"/>
        <end position="212"/>
    </location>
</feature>
<dbReference type="FunFam" id="3.40.1010.10:FF:000001">
    <property type="entry name" value="Siroheme synthase"/>
    <property type="match status" value="1"/>
</dbReference>
<dbReference type="PROSITE" id="PS00840">
    <property type="entry name" value="SUMT_2"/>
    <property type="match status" value="1"/>
</dbReference>
<dbReference type="EMBL" id="CP001706">
    <property type="protein sequence ID" value="ACV09837.1"/>
    <property type="molecule type" value="Genomic_DNA"/>
</dbReference>
<dbReference type="EC" id="2.1.1.107" evidence="1"/>
<dbReference type="InterPro" id="IPR050161">
    <property type="entry name" value="Siro_Cobalamin_biosynth"/>
</dbReference>
<keyword evidence="5" id="KW-0627">Porphyrin biosynthesis</keyword>
<evidence type="ECO:0000256" key="4">
    <source>
        <dbReference type="ARBA" id="ARBA00022691"/>
    </source>
</evidence>
<dbReference type="InterPro" id="IPR000878">
    <property type="entry name" value="4pyrrol_Mease"/>
</dbReference>
<dbReference type="GO" id="GO:0004851">
    <property type="term" value="F:uroporphyrin-III C-methyltransferase activity"/>
    <property type="evidence" value="ECO:0007669"/>
    <property type="project" value="UniProtKB-EC"/>
</dbReference>
<keyword evidence="4" id="KW-0949">S-adenosyl-L-methionine</keyword>
<evidence type="ECO:0000256" key="5">
    <source>
        <dbReference type="ARBA" id="ARBA00023244"/>
    </source>
</evidence>
<protein>
    <recommendedName>
        <fullName evidence="1">uroporphyrinogen-III C-methyltransferase</fullName>
        <ecNumber evidence="1">2.1.1.107</ecNumber>
    </recommendedName>
</protein>
<name>C7R1K2_JONDD</name>
<gene>
    <name evidence="8" type="ordered locus">Jden_2200</name>
</gene>
<dbReference type="Gene3D" id="3.40.1010.10">
    <property type="entry name" value="Cobalt-precorrin-4 Transmethylase, Domain 1"/>
    <property type="match status" value="1"/>
</dbReference>
<dbReference type="SUPFAM" id="SSF53790">
    <property type="entry name" value="Tetrapyrrole methylase"/>
    <property type="match status" value="1"/>
</dbReference>
<keyword evidence="2 6" id="KW-0489">Methyltransferase</keyword>
<evidence type="ECO:0000313" key="8">
    <source>
        <dbReference type="EMBL" id="ACV09837.1"/>
    </source>
</evidence>
<evidence type="ECO:0000256" key="2">
    <source>
        <dbReference type="ARBA" id="ARBA00022603"/>
    </source>
</evidence>
<dbReference type="InterPro" id="IPR014776">
    <property type="entry name" value="4pyrrole_Mease_sub2"/>
</dbReference>
<dbReference type="CDD" id="cd11642">
    <property type="entry name" value="SUMT"/>
    <property type="match status" value="1"/>
</dbReference>
<reference evidence="8 9" key="1">
    <citation type="journal article" date="2009" name="Stand. Genomic Sci.">
        <title>Complete genome sequence of Jonesia denitrificans type strain (Prevot 55134).</title>
        <authorList>
            <person name="Pukall R."/>
            <person name="Gehrich-Schroter G."/>
            <person name="Lapidus A."/>
            <person name="Nolan M."/>
            <person name="Glavina Del Rio T."/>
            <person name="Lucas S."/>
            <person name="Chen F."/>
            <person name="Tice H."/>
            <person name="Pitluck S."/>
            <person name="Cheng J.F."/>
            <person name="Copeland A."/>
            <person name="Saunders E."/>
            <person name="Brettin T."/>
            <person name="Detter J.C."/>
            <person name="Bruce D."/>
            <person name="Goodwin L."/>
            <person name="Pati A."/>
            <person name="Ivanova N."/>
            <person name="Mavromatis K."/>
            <person name="Ovchinnikova G."/>
            <person name="Chen A."/>
            <person name="Palaniappan K."/>
            <person name="Land M."/>
            <person name="Hauser L."/>
            <person name="Chang Y.J."/>
            <person name="Jeffries C.D."/>
            <person name="Chain P."/>
            <person name="Goker M."/>
            <person name="Bristow J."/>
            <person name="Eisen J.A."/>
            <person name="Markowitz V."/>
            <person name="Hugenholtz P."/>
            <person name="Kyrpides N.C."/>
            <person name="Klenk H.P."/>
            <person name="Han C."/>
        </authorList>
    </citation>
    <scope>NUCLEOTIDE SEQUENCE [LARGE SCALE GENOMIC DNA]</scope>
    <source>
        <strain evidence="9">ATCC 14870 / DSM 20603 / BCRC 15368 / CIP 55.134 / JCM 11481 / NBRC 15587 / NCTC 10816 / Prevot 55134</strain>
    </source>
</reference>
<sequence length="261" mass="27296">MTGHVTLIGGGPGPSDLITLRAARALNTADVVCYDRLGPTNDLPDLAPQAELIDVGKLPGHHRVPQDAINNLLITKARTGLHVARLKGGDPFVFGRGGEEINALTHAGIPVSIIPGITSAIAVPQSVGIPVTHRGISHAFTVLSGHNPPDNDQLHHLAHLNTTLIILMGMSTLATTVTGLLAHGMAPTTPTAIIERGFHTSQRTTRAPLDTLIEQAHLRRCTSPATIVIGDVVTALTDWVTTIDPPLLAPLTPPTPARGVA</sequence>
<accession>C7R1K2</accession>
<dbReference type="AlphaFoldDB" id="C7R1K2"/>
<evidence type="ECO:0000313" key="9">
    <source>
        <dbReference type="Proteomes" id="UP000000628"/>
    </source>
</evidence>
<dbReference type="Proteomes" id="UP000000628">
    <property type="component" value="Chromosome"/>
</dbReference>
<dbReference type="NCBIfam" id="NF004790">
    <property type="entry name" value="PRK06136.1"/>
    <property type="match status" value="1"/>
</dbReference>
<dbReference type="eggNOG" id="COG0007">
    <property type="taxonomic scope" value="Bacteria"/>
</dbReference>
<comment type="similarity">
    <text evidence="6">Belongs to the precorrin methyltransferase family.</text>
</comment>
<dbReference type="HOGENOM" id="CLU_011276_7_0_11"/>
<keyword evidence="9" id="KW-1185">Reference proteome</keyword>
<dbReference type="STRING" id="471856.Jden_2200"/>
<dbReference type="PANTHER" id="PTHR45790">
    <property type="entry name" value="SIROHEME SYNTHASE-RELATED"/>
    <property type="match status" value="1"/>
</dbReference>